<dbReference type="Gene3D" id="3.40.50.880">
    <property type="match status" value="1"/>
</dbReference>
<reference evidence="1" key="1">
    <citation type="submission" date="2020-06" db="EMBL/GenBank/DDBJ databases">
        <title>Novel chitinolytic bacterium.</title>
        <authorList>
            <person name="Ungkulpasvich U."/>
            <person name="Kosugi A."/>
            <person name="Uke A."/>
        </authorList>
    </citation>
    <scope>NUCLEOTIDE SEQUENCE</scope>
    <source>
        <strain evidence="1">UUS1-1</strain>
    </source>
</reference>
<dbReference type="PROSITE" id="PS51273">
    <property type="entry name" value="GATASE_TYPE_1"/>
    <property type="match status" value="1"/>
</dbReference>
<evidence type="ECO:0000313" key="2">
    <source>
        <dbReference type="Proteomes" id="UP000657177"/>
    </source>
</evidence>
<keyword evidence="2" id="KW-1185">Reference proteome</keyword>
<keyword evidence="1" id="KW-0378">Hydrolase</keyword>
<dbReference type="InterPro" id="IPR011697">
    <property type="entry name" value="Peptidase_C26"/>
</dbReference>
<dbReference type="SUPFAM" id="SSF52317">
    <property type="entry name" value="Class I glutamine amidotransferase-like"/>
    <property type="match status" value="1"/>
</dbReference>
<organism evidence="1 2">
    <name type="scientific">Capillibacterium thermochitinicola</name>
    <dbReference type="NCBI Taxonomy" id="2699427"/>
    <lineage>
        <taxon>Bacteria</taxon>
        <taxon>Bacillati</taxon>
        <taxon>Bacillota</taxon>
        <taxon>Capillibacterium</taxon>
    </lineage>
</organism>
<accession>A0A8J6HRC1</accession>
<name>A0A8J6HRC1_9FIRM</name>
<dbReference type="PANTHER" id="PTHR43235:SF1">
    <property type="entry name" value="GLUTAMINE AMIDOTRANSFERASE PB2B2.05-RELATED"/>
    <property type="match status" value="1"/>
</dbReference>
<dbReference type="GO" id="GO:0006598">
    <property type="term" value="P:polyamine catabolic process"/>
    <property type="evidence" value="ECO:0007669"/>
    <property type="project" value="TreeGrafter"/>
</dbReference>
<dbReference type="InterPro" id="IPR029062">
    <property type="entry name" value="Class_I_gatase-like"/>
</dbReference>
<sequence length="236" mass="26103">MKPVIGVTCRHDRKQIPDQYMLAGAYCRAIEKAGGIPVLLPAQAEFDRPLHSFCQGLLLSGGGDIDPAFFNEEPHPRLGTVDQERDRWELLLVRKAYAEGLSMLGICRGVQVLNVAFGGTLYQDLPAQYAQRPNRPLLEHNQQIPGDQVSHRVTIAAGSLLARILESTEIWTNSHHHQAVKDPAANLRITARSDDGVIEGLEGTGDQFLVGVQWHPERLASPDSQRLFAAFVRACR</sequence>
<comment type="caution">
    <text evidence="1">The sequence shown here is derived from an EMBL/GenBank/DDBJ whole genome shotgun (WGS) entry which is preliminary data.</text>
</comment>
<dbReference type="Pfam" id="PF07722">
    <property type="entry name" value="Peptidase_C26"/>
    <property type="match status" value="1"/>
</dbReference>
<proteinExistence type="predicted"/>
<dbReference type="GO" id="GO:0033969">
    <property type="term" value="F:gamma-glutamyl-gamma-aminobutyrate hydrolase activity"/>
    <property type="evidence" value="ECO:0007669"/>
    <property type="project" value="TreeGrafter"/>
</dbReference>
<gene>
    <name evidence="1" type="ORF">G5B42_03645</name>
</gene>
<evidence type="ECO:0000313" key="1">
    <source>
        <dbReference type="EMBL" id="MBA2132636.1"/>
    </source>
</evidence>
<dbReference type="RefSeq" id="WP_181339130.1">
    <property type="nucleotide sequence ID" value="NZ_JAAKDE010000006.1"/>
</dbReference>
<dbReference type="CDD" id="cd01745">
    <property type="entry name" value="GATase1_2"/>
    <property type="match status" value="1"/>
</dbReference>
<dbReference type="GO" id="GO:0005829">
    <property type="term" value="C:cytosol"/>
    <property type="evidence" value="ECO:0007669"/>
    <property type="project" value="TreeGrafter"/>
</dbReference>
<dbReference type="AlphaFoldDB" id="A0A8J6HRC1"/>
<dbReference type="FunFam" id="3.40.50.880:FF:000030">
    <property type="entry name" value="Gamma-glutamyl-gamma-aminobutyrate hydrolase PuuD"/>
    <property type="match status" value="1"/>
</dbReference>
<protein>
    <submittedName>
        <fullName evidence="1">Gamma-glutamyl-gamma-aminobutyrate hydrolase family protein</fullName>
    </submittedName>
</protein>
<dbReference type="PANTHER" id="PTHR43235">
    <property type="entry name" value="GLUTAMINE AMIDOTRANSFERASE PB2B2.05-RELATED"/>
    <property type="match status" value="1"/>
</dbReference>
<dbReference type="InterPro" id="IPR044668">
    <property type="entry name" value="PuuD-like"/>
</dbReference>
<dbReference type="EMBL" id="JAAKDE010000006">
    <property type="protein sequence ID" value="MBA2132636.1"/>
    <property type="molecule type" value="Genomic_DNA"/>
</dbReference>
<dbReference type="Proteomes" id="UP000657177">
    <property type="component" value="Unassembled WGS sequence"/>
</dbReference>